<proteinExistence type="predicted"/>
<reference evidence="4 5" key="1">
    <citation type="submission" date="2018-10" db="EMBL/GenBank/DDBJ databases">
        <title>Genomic Encyclopedia of Archaeal and Bacterial Type Strains, Phase II (KMG-II): from individual species to whole genera.</title>
        <authorList>
            <person name="Goeker M."/>
        </authorList>
    </citation>
    <scope>NUCLEOTIDE SEQUENCE [LARGE SCALE GENOMIC DNA]</scope>
    <source>
        <strain evidence="4 5">DSM 235</strain>
    </source>
</reference>
<feature type="region of interest" description="Disordered" evidence="1">
    <location>
        <begin position="194"/>
        <end position="266"/>
    </location>
</feature>
<dbReference type="OrthoDB" id="5782056at2"/>
<keyword evidence="2" id="KW-1133">Transmembrane helix</keyword>
<name>A0A495V7F4_9GAMM</name>
<organism evidence="4 5">
    <name type="scientific">Thiocapsa rosea</name>
    <dbReference type="NCBI Taxonomy" id="69360"/>
    <lineage>
        <taxon>Bacteria</taxon>
        <taxon>Pseudomonadati</taxon>
        <taxon>Pseudomonadota</taxon>
        <taxon>Gammaproteobacteria</taxon>
        <taxon>Chromatiales</taxon>
        <taxon>Chromatiaceae</taxon>
        <taxon>Thiocapsa</taxon>
    </lineage>
</organism>
<dbReference type="Pfam" id="PF10881">
    <property type="entry name" value="DUF2726"/>
    <property type="match status" value="1"/>
</dbReference>
<feature type="transmembrane region" description="Helical" evidence="2">
    <location>
        <begin position="6"/>
        <end position="23"/>
    </location>
</feature>
<dbReference type="InterPro" id="IPR024402">
    <property type="entry name" value="DUF2726"/>
</dbReference>
<feature type="compositionally biased region" description="Basic and acidic residues" evidence="1">
    <location>
        <begin position="227"/>
        <end position="254"/>
    </location>
</feature>
<keyword evidence="2" id="KW-0812">Transmembrane</keyword>
<comment type="caution">
    <text evidence="4">The sequence shown here is derived from an EMBL/GenBank/DDBJ whole genome shotgun (WGS) entry which is preliminary data.</text>
</comment>
<protein>
    <submittedName>
        <fullName evidence="4">Uncharacterized protein DUF2726</fullName>
    </submittedName>
</protein>
<dbReference type="Proteomes" id="UP000274556">
    <property type="component" value="Unassembled WGS sequence"/>
</dbReference>
<evidence type="ECO:0000256" key="1">
    <source>
        <dbReference type="SAM" id="MobiDB-lite"/>
    </source>
</evidence>
<sequence length="266" mass="30912">MQHFYFLLGLGALVALTFLFSLWRRFRQRNRLPYRVDAFLLSPPQRAFCTVLERAVGQEYRVYAKVRAADIIEVERRLDRRARERAEDRLAEQVFDFVICTRESSAIACAVNLAGRSRVSRRPPKNRLDRICAAAKLPFVRFRESDVYSVVEIEEQVFSAMQTIRTHPRAEELSAQETREALRDLSDVIVDTVPEPRRIKRPAHPTPPAPSSGRTTPSAPTPIKPRTRTEPRLHIDEELDIGHEEEMPEPRIEVEFDEDRPRRARM</sequence>
<dbReference type="AlphaFoldDB" id="A0A495V7F4"/>
<evidence type="ECO:0000313" key="5">
    <source>
        <dbReference type="Proteomes" id="UP000274556"/>
    </source>
</evidence>
<keyword evidence="5" id="KW-1185">Reference proteome</keyword>
<keyword evidence="2" id="KW-0472">Membrane</keyword>
<evidence type="ECO:0000259" key="3">
    <source>
        <dbReference type="Pfam" id="PF10881"/>
    </source>
</evidence>
<evidence type="ECO:0000256" key="2">
    <source>
        <dbReference type="SAM" id="Phobius"/>
    </source>
</evidence>
<gene>
    <name evidence="4" type="ORF">BDD21_2777</name>
</gene>
<dbReference type="RefSeq" id="WP_120797626.1">
    <property type="nucleotide sequence ID" value="NZ_RBXL01000001.1"/>
</dbReference>
<evidence type="ECO:0000313" key="4">
    <source>
        <dbReference type="EMBL" id="RKT45332.1"/>
    </source>
</evidence>
<dbReference type="EMBL" id="RBXL01000001">
    <property type="protein sequence ID" value="RKT45332.1"/>
    <property type="molecule type" value="Genomic_DNA"/>
</dbReference>
<feature type="domain" description="DUF2726" evidence="3">
    <location>
        <begin position="40"/>
        <end position="159"/>
    </location>
</feature>
<accession>A0A495V7F4</accession>